<protein>
    <submittedName>
        <fullName evidence="1">Uncharacterized protein</fullName>
    </submittedName>
</protein>
<reference evidence="1" key="1">
    <citation type="journal article" date="2016" name="Gigascience">
        <title>De novo construction of an expanded transcriptome assembly for the western tarnished plant bug, Lygus hesperus.</title>
        <authorList>
            <person name="Tassone E.E."/>
            <person name="Geib S.M."/>
            <person name="Hall B."/>
            <person name="Fabrick J.A."/>
            <person name="Brent C.S."/>
            <person name="Hull J.J."/>
        </authorList>
    </citation>
    <scope>NUCLEOTIDE SEQUENCE</scope>
</reference>
<sequence>LRYKFFTCKQRLTKQYMARMQNLSTPCEFSKLKDDLVRDFFICGVRDHKLQERLLHLGTINADKALEVIFFADLNVHENKRVVVLDIIHKSHTIKTATGGGECEREAHSNQRSNIMRSI</sequence>
<proteinExistence type="predicted"/>
<gene>
    <name evidence="1" type="ORF">g.50320</name>
</gene>
<evidence type="ECO:0000313" key="1">
    <source>
        <dbReference type="EMBL" id="JAQ11403.1"/>
    </source>
</evidence>
<feature type="non-terminal residue" evidence="1">
    <location>
        <position position="1"/>
    </location>
</feature>
<dbReference type="AlphaFoldDB" id="A0A146LUP9"/>
<accession>A0A146LUP9</accession>
<name>A0A146LUP9_LYGHE</name>
<organism evidence="1">
    <name type="scientific">Lygus hesperus</name>
    <name type="common">Western plant bug</name>
    <dbReference type="NCBI Taxonomy" id="30085"/>
    <lineage>
        <taxon>Eukaryota</taxon>
        <taxon>Metazoa</taxon>
        <taxon>Ecdysozoa</taxon>
        <taxon>Arthropoda</taxon>
        <taxon>Hexapoda</taxon>
        <taxon>Insecta</taxon>
        <taxon>Pterygota</taxon>
        <taxon>Neoptera</taxon>
        <taxon>Paraneoptera</taxon>
        <taxon>Hemiptera</taxon>
        <taxon>Heteroptera</taxon>
        <taxon>Panheteroptera</taxon>
        <taxon>Cimicomorpha</taxon>
        <taxon>Miridae</taxon>
        <taxon>Mirini</taxon>
        <taxon>Lygus</taxon>
    </lineage>
</organism>
<dbReference type="EMBL" id="GDHC01007226">
    <property type="protein sequence ID" value="JAQ11403.1"/>
    <property type="molecule type" value="Transcribed_RNA"/>
</dbReference>